<name>A0A2G5VBW2_9PELO</name>
<comment type="caution">
    <text evidence="2">The sequence shown here is derived from an EMBL/GenBank/DDBJ whole genome shotgun (WGS) entry which is preliminary data.</text>
</comment>
<feature type="compositionally biased region" description="Basic and acidic residues" evidence="1">
    <location>
        <begin position="63"/>
        <end position="74"/>
    </location>
</feature>
<evidence type="ECO:0000256" key="1">
    <source>
        <dbReference type="SAM" id="MobiDB-lite"/>
    </source>
</evidence>
<evidence type="ECO:0000313" key="3">
    <source>
        <dbReference type="Proteomes" id="UP000230233"/>
    </source>
</evidence>
<feature type="compositionally biased region" description="Basic and acidic residues" evidence="1">
    <location>
        <begin position="24"/>
        <end position="35"/>
    </location>
</feature>
<dbReference type="EMBL" id="PDUG01000002">
    <property type="protein sequence ID" value="PIC49244.1"/>
    <property type="molecule type" value="Genomic_DNA"/>
</dbReference>
<reference evidence="3" key="1">
    <citation type="submission" date="2017-10" db="EMBL/GenBank/DDBJ databases">
        <title>Rapid genome shrinkage in a self-fertile nematode reveals novel sperm competition proteins.</title>
        <authorList>
            <person name="Yin D."/>
            <person name="Schwarz E.M."/>
            <person name="Thomas C.G."/>
            <person name="Felde R.L."/>
            <person name="Korf I.F."/>
            <person name="Cutter A.D."/>
            <person name="Schartner C.M."/>
            <person name="Ralston E.J."/>
            <person name="Meyer B.J."/>
            <person name="Haag E.S."/>
        </authorList>
    </citation>
    <scope>NUCLEOTIDE SEQUENCE [LARGE SCALE GENOMIC DNA]</scope>
    <source>
        <strain evidence="3">JU1422</strain>
    </source>
</reference>
<dbReference type="Proteomes" id="UP000230233">
    <property type="component" value="Chromosome II"/>
</dbReference>
<gene>
    <name evidence="2" type="primary">Cnig_chr_II.g7911</name>
    <name evidence="2" type="ORF">B9Z55_007911</name>
</gene>
<evidence type="ECO:0000313" key="2">
    <source>
        <dbReference type="EMBL" id="PIC49244.1"/>
    </source>
</evidence>
<organism evidence="2 3">
    <name type="scientific">Caenorhabditis nigoni</name>
    <dbReference type="NCBI Taxonomy" id="1611254"/>
    <lineage>
        <taxon>Eukaryota</taxon>
        <taxon>Metazoa</taxon>
        <taxon>Ecdysozoa</taxon>
        <taxon>Nematoda</taxon>
        <taxon>Chromadorea</taxon>
        <taxon>Rhabditida</taxon>
        <taxon>Rhabditina</taxon>
        <taxon>Rhabditomorpha</taxon>
        <taxon>Rhabditoidea</taxon>
        <taxon>Rhabditidae</taxon>
        <taxon>Peloderinae</taxon>
        <taxon>Caenorhabditis</taxon>
    </lineage>
</organism>
<proteinExistence type="predicted"/>
<feature type="compositionally biased region" description="Basic and acidic residues" evidence="1">
    <location>
        <begin position="110"/>
        <end position="126"/>
    </location>
</feature>
<accession>A0A2G5VBW2</accession>
<feature type="region of interest" description="Disordered" evidence="1">
    <location>
        <begin position="16"/>
        <end position="126"/>
    </location>
</feature>
<sequence>MLLIIWSNPIVVYRQPAKPKRRSREQEMRFNEQKMPRYYGLPSSPSRRDRPDTKGSFSSIPKGLDRRWSVDEPPARQALVSEGDGSKTGTWKYLEEARGVQRTWRRRRREGGQGHLDVDGERRTSS</sequence>
<dbReference type="AlphaFoldDB" id="A0A2G5VBW2"/>
<protein>
    <submittedName>
        <fullName evidence="2">Uncharacterized protein</fullName>
    </submittedName>
</protein>
<keyword evidence="3" id="KW-1185">Reference proteome</keyword>